<dbReference type="GO" id="GO:0005794">
    <property type="term" value="C:Golgi apparatus"/>
    <property type="evidence" value="ECO:0007669"/>
    <property type="project" value="TreeGrafter"/>
</dbReference>
<sequence length="594" mass="66273">MIQSTIENFLRKAINESSKNWERKLPLVLYVLRTHIQSSTGHSPFELLFGRQPPTFLDILVEQGEEVDAERKEILSYAQELKDTLHEAVPVLWEAVDEKLTPLLVEDAVKSVNLRGARLELKAAGQVGWLFLSALRTVYKKTLTQDAEITKLRDEVATLQEKQLLMKETVESAVTHGDQMEARCTALAVRVAKQKSRQKPKVPSAVQVRALVRKENWDPYTWDGIFSDNDDDWDWEDEVEVRVAELGEVESEKESVLEARPLVQNKSKGVYGGQIQNSCLVRDYTQRPDVEPVTAGIRARLIRNAPPHMKGALLALLGPAQGRPVGEVVLLMAQLEGLDRQKSARAVGQDNKYKAEESTIKVIRRQMWIDLLNARVKKEEIDGKPTPYLLNKWKALQHRQKEKGAFDEKQPSAPPMEEAEKEKEESGKNRKVPVSTLYPELPSNGWEVPEPLRRSGQTPGIRAVQEPDWPLSGGSDCDGAASSDATPRCPRGTAQSVEGPGELSADDQPDPEALMDSAGGPEEDRATGFFKSPSHQIWRQPLATEEGSRRPADTVPEERDQLTSREAGNQEEARTESGHTLKSVAIPGLGGRRN</sequence>
<gene>
    <name evidence="2" type="ORF">NDU88_003122</name>
</gene>
<dbReference type="PANTHER" id="PTHR48195">
    <property type="entry name" value="FRIEND VIRUS SUSCEPTIBILITY PROTEIN 1"/>
    <property type="match status" value="1"/>
</dbReference>
<keyword evidence="3" id="KW-1185">Reference proteome</keyword>
<dbReference type="InterPro" id="IPR036397">
    <property type="entry name" value="RNaseH_sf"/>
</dbReference>
<protein>
    <submittedName>
        <fullName evidence="2">Uncharacterized protein</fullName>
    </submittedName>
</protein>
<reference evidence="2" key="1">
    <citation type="journal article" date="2022" name="bioRxiv">
        <title>Sequencing and chromosome-scale assembly of the giantPleurodeles waltlgenome.</title>
        <authorList>
            <person name="Brown T."/>
            <person name="Elewa A."/>
            <person name="Iarovenko S."/>
            <person name="Subramanian E."/>
            <person name="Araus A.J."/>
            <person name="Petzold A."/>
            <person name="Susuki M."/>
            <person name="Suzuki K.-i.T."/>
            <person name="Hayashi T."/>
            <person name="Toyoda A."/>
            <person name="Oliveira C."/>
            <person name="Osipova E."/>
            <person name="Leigh N.D."/>
            <person name="Simon A."/>
            <person name="Yun M.H."/>
        </authorList>
    </citation>
    <scope>NUCLEOTIDE SEQUENCE</scope>
    <source>
        <strain evidence="2">20211129_DDA</strain>
        <tissue evidence="2">Liver</tissue>
    </source>
</reference>
<dbReference type="GO" id="GO:0009615">
    <property type="term" value="P:response to virus"/>
    <property type="evidence" value="ECO:0007669"/>
    <property type="project" value="TreeGrafter"/>
</dbReference>
<accession>A0AAV7VH16</accession>
<feature type="compositionally biased region" description="Low complexity" evidence="1">
    <location>
        <begin position="472"/>
        <end position="485"/>
    </location>
</feature>
<name>A0AAV7VH16_PLEWA</name>
<dbReference type="GO" id="GO:0003676">
    <property type="term" value="F:nucleic acid binding"/>
    <property type="evidence" value="ECO:0007669"/>
    <property type="project" value="InterPro"/>
</dbReference>
<feature type="region of interest" description="Disordered" evidence="1">
    <location>
        <begin position="400"/>
        <end position="594"/>
    </location>
</feature>
<feature type="compositionally biased region" description="Basic and acidic residues" evidence="1">
    <location>
        <begin position="546"/>
        <end position="563"/>
    </location>
</feature>
<evidence type="ECO:0000313" key="2">
    <source>
        <dbReference type="EMBL" id="KAJ1199284.1"/>
    </source>
</evidence>
<dbReference type="PANTHER" id="PTHR48195:SF1">
    <property type="entry name" value="RIKEN CDNA 2410002F23 GENE"/>
    <property type="match status" value="1"/>
</dbReference>
<dbReference type="InterPro" id="IPR053270">
    <property type="entry name" value="Fv1_restriction_factor"/>
</dbReference>
<dbReference type="Proteomes" id="UP001066276">
    <property type="component" value="Chromosome 2_1"/>
</dbReference>
<dbReference type="AlphaFoldDB" id="A0AAV7VH16"/>
<feature type="compositionally biased region" description="Basic and acidic residues" evidence="1">
    <location>
        <begin position="418"/>
        <end position="428"/>
    </location>
</feature>
<proteinExistence type="predicted"/>
<evidence type="ECO:0000256" key="1">
    <source>
        <dbReference type="SAM" id="MobiDB-lite"/>
    </source>
</evidence>
<evidence type="ECO:0000313" key="3">
    <source>
        <dbReference type="Proteomes" id="UP001066276"/>
    </source>
</evidence>
<dbReference type="EMBL" id="JANPWB010000003">
    <property type="protein sequence ID" value="KAJ1199284.1"/>
    <property type="molecule type" value="Genomic_DNA"/>
</dbReference>
<organism evidence="2 3">
    <name type="scientific">Pleurodeles waltl</name>
    <name type="common">Iberian ribbed newt</name>
    <dbReference type="NCBI Taxonomy" id="8319"/>
    <lineage>
        <taxon>Eukaryota</taxon>
        <taxon>Metazoa</taxon>
        <taxon>Chordata</taxon>
        <taxon>Craniata</taxon>
        <taxon>Vertebrata</taxon>
        <taxon>Euteleostomi</taxon>
        <taxon>Amphibia</taxon>
        <taxon>Batrachia</taxon>
        <taxon>Caudata</taxon>
        <taxon>Salamandroidea</taxon>
        <taxon>Salamandridae</taxon>
        <taxon>Pleurodelinae</taxon>
        <taxon>Pleurodeles</taxon>
    </lineage>
</organism>
<dbReference type="Gene3D" id="3.30.420.10">
    <property type="entry name" value="Ribonuclease H-like superfamily/Ribonuclease H"/>
    <property type="match status" value="1"/>
</dbReference>
<comment type="caution">
    <text evidence="2">The sequence shown here is derived from an EMBL/GenBank/DDBJ whole genome shotgun (WGS) entry which is preliminary data.</text>
</comment>